<dbReference type="InterPro" id="IPR001107">
    <property type="entry name" value="Band_7"/>
</dbReference>
<evidence type="ECO:0000256" key="2">
    <source>
        <dbReference type="SAM" id="Phobius"/>
    </source>
</evidence>
<evidence type="ECO:0000313" key="4">
    <source>
        <dbReference type="EMBL" id="OHB01468.1"/>
    </source>
</evidence>
<keyword evidence="2" id="KW-1133">Transmembrane helix</keyword>
<feature type="region of interest" description="Disordered" evidence="1">
    <location>
        <begin position="371"/>
        <end position="394"/>
    </location>
</feature>
<dbReference type="Pfam" id="PF01145">
    <property type="entry name" value="Band_7"/>
    <property type="match status" value="1"/>
</dbReference>
<feature type="domain" description="Band 7" evidence="3">
    <location>
        <begin position="117"/>
        <end position="321"/>
    </location>
</feature>
<gene>
    <name evidence="4" type="ORF">A3A90_01330</name>
</gene>
<dbReference type="Proteomes" id="UP000178404">
    <property type="component" value="Unassembled WGS sequence"/>
</dbReference>
<evidence type="ECO:0000313" key="5">
    <source>
        <dbReference type="Proteomes" id="UP000178404"/>
    </source>
</evidence>
<proteinExistence type="predicted"/>
<evidence type="ECO:0000259" key="3">
    <source>
        <dbReference type="Pfam" id="PF01145"/>
    </source>
</evidence>
<keyword evidence="2" id="KW-0472">Membrane</keyword>
<protein>
    <recommendedName>
        <fullName evidence="3">Band 7 domain-containing protein</fullName>
    </recommendedName>
</protein>
<organism evidence="4 5">
    <name type="scientific">Candidatus Zambryskibacteria bacterium RIFCSPLOWO2_01_FULL_35_19</name>
    <dbReference type="NCBI Taxonomy" id="1802757"/>
    <lineage>
        <taxon>Bacteria</taxon>
        <taxon>Candidatus Zambryskiibacteriota</taxon>
    </lineage>
</organism>
<keyword evidence="2" id="KW-0812">Transmembrane</keyword>
<evidence type="ECO:0000256" key="1">
    <source>
        <dbReference type="SAM" id="MobiDB-lite"/>
    </source>
</evidence>
<dbReference type="AlphaFoldDB" id="A0A1G2TVW3"/>
<sequence>MNWQLMFAVMLATLVVLTFPAVLILSPFIVRKMAELEWFFATTAEGQARPVIWNKKFRKFIMNYAGHIFQGELFKDHRNASFRFDPQEAEYWELIHASQWPRKNKTVIEKLLRLFEGVYLIGVPPFAEIQRYRMTWIEWGYPKKSDGTVSTTKAPISHDEPISHVLVQSDVYFVKVLSAETKEGIPVDVSFLLTISITNPYKALYRVQHWLEAVTNQTEGTTRVYIGTQNIRELFAPPEGDPSTALPVGTIGALSETSSEELAKALHSRLENFKERFGVNVELVQIQSIEPAGDAAAKYRELLTRKYEAEQEAERVRIAADAEAYRIETEAKAKQKAAEMVVGAVSSIPNGPDIFHSQQVGALQNLRTYVEGDRQGKSKKGKKPVIAIPTDSGE</sequence>
<dbReference type="Gene3D" id="3.30.479.30">
    <property type="entry name" value="Band 7 domain"/>
    <property type="match status" value="1"/>
</dbReference>
<accession>A0A1G2TVW3</accession>
<reference evidence="4 5" key="1">
    <citation type="journal article" date="2016" name="Nat. Commun.">
        <title>Thousands of microbial genomes shed light on interconnected biogeochemical processes in an aquifer system.</title>
        <authorList>
            <person name="Anantharaman K."/>
            <person name="Brown C.T."/>
            <person name="Hug L.A."/>
            <person name="Sharon I."/>
            <person name="Castelle C.J."/>
            <person name="Probst A.J."/>
            <person name="Thomas B.C."/>
            <person name="Singh A."/>
            <person name="Wilkins M.J."/>
            <person name="Karaoz U."/>
            <person name="Brodie E.L."/>
            <person name="Williams K.H."/>
            <person name="Hubbard S.S."/>
            <person name="Banfield J.F."/>
        </authorList>
    </citation>
    <scope>NUCLEOTIDE SEQUENCE [LARGE SCALE GENOMIC DNA]</scope>
</reference>
<dbReference type="SUPFAM" id="SSF117892">
    <property type="entry name" value="Band 7/SPFH domain"/>
    <property type="match status" value="1"/>
</dbReference>
<name>A0A1G2TVW3_9BACT</name>
<comment type="caution">
    <text evidence="4">The sequence shown here is derived from an EMBL/GenBank/DDBJ whole genome shotgun (WGS) entry which is preliminary data.</text>
</comment>
<feature type="transmembrane region" description="Helical" evidence="2">
    <location>
        <begin position="6"/>
        <end position="30"/>
    </location>
</feature>
<dbReference type="InterPro" id="IPR036013">
    <property type="entry name" value="Band_7/SPFH_dom_sf"/>
</dbReference>
<dbReference type="EMBL" id="MHWA01000014">
    <property type="protein sequence ID" value="OHB01468.1"/>
    <property type="molecule type" value="Genomic_DNA"/>
</dbReference>